<evidence type="ECO:0000256" key="1">
    <source>
        <dbReference type="SAM" id="MobiDB-lite"/>
    </source>
</evidence>
<feature type="region of interest" description="Disordered" evidence="1">
    <location>
        <begin position="1"/>
        <end position="165"/>
    </location>
</feature>
<evidence type="ECO:0000313" key="2">
    <source>
        <dbReference type="EMBL" id="KPM44708.1"/>
    </source>
</evidence>
<keyword evidence="3" id="KW-1185">Reference proteome</keyword>
<comment type="caution">
    <text evidence="2">The sequence shown here is derived from an EMBL/GenBank/DDBJ whole genome shotgun (WGS) entry which is preliminary data.</text>
</comment>
<organism evidence="2 3">
    <name type="scientific">Neonectria ditissima</name>
    <dbReference type="NCBI Taxonomy" id="78410"/>
    <lineage>
        <taxon>Eukaryota</taxon>
        <taxon>Fungi</taxon>
        <taxon>Dikarya</taxon>
        <taxon>Ascomycota</taxon>
        <taxon>Pezizomycotina</taxon>
        <taxon>Sordariomycetes</taxon>
        <taxon>Hypocreomycetidae</taxon>
        <taxon>Hypocreales</taxon>
        <taxon>Nectriaceae</taxon>
        <taxon>Neonectria</taxon>
    </lineage>
</organism>
<feature type="region of interest" description="Disordered" evidence="1">
    <location>
        <begin position="190"/>
        <end position="217"/>
    </location>
</feature>
<feature type="compositionally biased region" description="Acidic residues" evidence="1">
    <location>
        <begin position="56"/>
        <end position="120"/>
    </location>
</feature>
<protein>
    <submittedName>
        <fullName evidence="2">Uncharacterized protein</fullName>
    </submittedName>
</protein>
<dbReference type="EMBL" id="LKCW01000016">
    <property type="protein sequence ID" value="KPM44708.1"/>
    <property type="molecule type" value="Genomic_DNA"/>
</dbReference>
<reference evidence="2 3" key="1">
    <citation type="submission" date="2015-09" db="EMBL/GenBank/DDBJ databases">
        <title>Draft genome of a European isolate of the apple canker pathogen Neonectria ditissima.</title>
        <authorList>
            <person name="Gomez-Cortecero A."/>
            <person name="Harrison R.J."/>
            <person name="Armitage A.D."/>
        </authorList>
    </citation>
    <scope>NUCLEOTIDE SEQUENCE [LARGE SCALE GENOMIC DNA]</scope>
    <source>
        <strain evidence="2 3">R09/05</strain>
    </source>
</reference>
<feature type="compositionally biased region" description="Low complexity" evidence="1">
    <location>
        <begin position="192"/>
        <end position="214"/>
    </location>
</feature>
<gene>
    <name evidence="2" type="ORF">AK830_g1857</name>
</gene>
<dbReference type="OrthoDB" id="5104722at2759"/>
<sequence length="262" mass="28958">MTPKPDKAASIPQVSEAEIQKPPVSKETPRSTQKRQHSDSAAPVRRKIIKPTEIVSPDEDDSDSADTSDEDDVESVGLSDDEDEEEEEDDDDDDEDDSSEEDDSDDDAESVYLSDSDEVEEIHPTTVTRLPAGNRRSKSSRNPSTSVARSRNNGQSQSQTSFVQTRTETTHWMVAQHRSQGASQDVTVARGSRTIRQQTIHQQQQPQNNTSTGQRGELRRGNSLRLNMSFNVDVQFNGLVTGRNLSLAGVRSLPLPRDAQLG</sequence>
<proteinExistence type="predicted"/>
<feature type="compositionally biased region" description="Polar residues" evidence="1">
    <location>
        <begin position="140"/>
        <end position="165"/>
    </location>
</feature>
<evidence type="ECO:0000313" key="3">
    <source>
        <dbReference type="Proteomes" id="UP000050424"/>
    </source>
</evidence>
<dbReference type="Proteomes" id="UP000050424">
    <property type="component" value="Unassembled WGS sequence"/>
</dbReference>
<accession>A0A0N8H8J0</accession>
<dbReference type="AlphaFoldDB" id="A0A0N8H8J0"/>
<name>A0A0N8H8J0_9HYPO</name>